<keyword evidence="1" id="KW-1133">Transmembrane helix</keyword>
<dbReference type="KEGG" id="hpel:HZS54_07075"/>
<evidence type="ECO:0000313" key="3">
    <source>
        <dbReference type="Proteomes" id="UP000509346"/>
    </source>
</evidence>
<name>A0A7D5P5L9_9EURY</name>
<dbReference type="EMBL" id="CP058909">
    <property type="protein sequence ID" value="QLH81403.1"/>
    <property type="molecule type" value="Genomic_DNA"/>
</dbReference>
<dbReference type="Proteomes" id="UP000509346">
    <property type="component" value="Chromosome"/>
</dbReference>
<proteinExistence type="predicted"/>
<dbReference type="OrthoDB" id="241528at2157"/>
<accession>A0A7D5P5L9</accession>
<protein>
    <submittedName>
        <fullName evidence="2">Uncharacterized protein</fullName>
    </submittedName>
</protein>
<feature type="transmembrane region" description="Helical" evidence="1">
    <location>
        <begin position="39"/>
        <end position="60"/>
    </location>
</feature>
<gene>
    <name evidence="2" type="ORF">HZS54_07075</name>
</gene>
<organism evidence="2 3">
    <name type="scientific">Halosimplex pelagicum</name>
    <dbReference type="NCBI Taxonomy" id="869886"/>
    <lineage>
        <taxon>Archaea</taxon>
        <taxon>Methanobacteriati</taxon>
        <taxon>Methanobacteriota</taxon>
        <taxon>Stenosarchaea group</taxon>
        <taxon>Halobacteria</taxon>
        <taxon>Halobacteriales</taxon>
        <taxon>Haloarculaceae</taxon>
        <taxon>Halosimplex</taxon>
    </lineage>
</organism>
<dbReference type="RefSeq" id="WP_179921364.1">
    <property type="nucleotide sequence ID" value="NZ_CP058909.1"/>
</dbReference>
<sequence length="89" mass="9718">MGRPDIEPFSESATYRVVRTLRRWAEGSVLLSRLDGERVLSGALAALVLLSVVSVFRSNLGSGVKFLSFALVFVAVAALTERFLYPDAE</sequence>
<keyword evidence="1" id="KW-0472">Membrane</keyword>
<reference evidence="2 3" key="1">
    <citation type="submission" date="2020-07" db="EMBL/GenBank/DDBJ databases">
        <title>Halosimplex litoreum sp. nov. and Halosimplex rubrum sp. nov., isolated from different salt environments.</title>
        <authorList>
            <person name="Cui H."/>
        </authorList>
    </citation>
    <scope>NUCLEOTIDE SEQUENCE [LARGE SCALE GENOMIC DNA]</scope>
    <source>
        <strain evidence="2 3">R2</strain>
    </source>
</reference>
<dbReference type="GeneID" id="56082338"/>
<keyword evidence="3" id="KW-1185">Reference proteome</keyword>
<feature type="transmembrane region" description="Helical" evidence="1">
    <location>
        <begin position="66"/>
        <end position="85"/>
    </location>
</feature>
<evidence type="ECO:0000313" key="2">
    <source>
        <dbReference type="EMBL" id="QLH81403.1"/>
    </source>
</evidence>
<dbReference type="AlphaFoldDB" id="A0A7D5P5L9"/>
<keyword evidence="1" id="KW-0812">Transmembrane</keyword>
<evidence type="ECO:0000256" key="1">
    <source>
        <dbReference type="SAM" id="Phobius"/>
    </source>
</evidence>